<accession>A0A4Z1FEB9</accession>
<keyword evidence="3" id="KW-1185">Reference proteome</keyword>
<comment type="caution">
    <text evidence="2">The sequence shown here is derived from an EMBL/GenBank/DDBJ whole genome shotgun (WGS) entry which is preliminary data.</text>
</comment>
<sequence length="84" mass="9430">MFMEWVVVVVVIVVELWMGRNASNYVAEKTKAGGKESSKEINKTKDRNMPISTRVHAAVKAVGDKIEKHGHDAKASYHKEVVKH</sequence>
<reference evidence="2 3" key="1">
    <citation type="submission" date="2017-12" db="EMBL/GenBank/DDBJ databases">
        <title>Comparative genomics of Botrytis spp.</title>
        <authorList>
            <person name="Valero-Jimenez C.A."/>
            <person name="Tapia P."/>
            <person name="Veloso J."/>
            <person name="Silva-Moreno E."/>
            <person name="Staats M."/>
            <person name="Valdes J.H."/>
            <person name="Van Kan J.A.L."/>
        </authorList>
    </citation>
    <scope>NUCLEOTIDE SEQUENCE [LARGE SCALE GENOMIC DNA]</scope>
    <source>
        <strain evidence="2 3">Bp0003</strain>
    </source>
</reference>
<dbReference type="EMBL" id="PQXI01000195">
    <property type="protein sequence ID" value="TGO21870.1"/>
    <property type="molecule type" value="Genomic_DNA"/>
</dbReference>
<feature type="chain" id="PRO_5021353434" evidence="1">
    <location>
        <begin position="23"/>
        <end position="84"/>
    </location>
</feature>
<organism evidence="2 3">
    <name type="scientific">Botrytis paeoniae</name>
    <dbReference type="NCBI Taxonomy" id="278948"/>
    <lineage>
        <taxon>Eukaryota</taxon>
        <taxon>Fungi</taxon>
        <taxon>Dikarya</taxon>
        <taxon>Ascomycota</taxon>
        <taxon>Pezizomycotina</taxon>
        <taxon>Leotiomycetes</taxon>
        <taxon>Helotiales</taxon>
        <taxon>Sclerotiniaceae</taxon>
        <taxon>Botrytis</taxon>
    </lineage>
</organism>
<dbReference type="PANTHER" id="PTHR38789:SF1">
    <property type="entry name" value="GLUCOSE-REPRESSIBLE GENE PROTEIN-RELATED"/>
    <property type="match status" value="1"/>
</dbReference>
<feature type="signal peptide" evidence="1">
    <location>
        <begin position="1"/>
        <end position="22"/>
    </location>
</feature>
<proteinExistence type="predicted"/>
<dbReference type="Proteomes" id="UP000297910">
    <property type="component" value="Unassembled WGS sequence"/>
</dbReference>
<protein>
    <submittedName>
        <fullName evidence="2">Uncharacterized protein</fullName>
    </submittedName>
</protein>
<dbReference type="AlphaFoldDB" id="A0A4Z1FEB9"/>
<dbReference type="Pfam" id="PF11034">
    <property type="entry name" value="Grg1"/>
    <property type="match status" value="1"/>
</dbReference>
<evidence type="ECO:0000313" key="3">
    <source>
        <dbReference type="Proteomes" id="UP000297910"/>
    </source>
</evidence>
<gene>
    <name evidence="2" type="ORF">BPAE_0196g00240</name>
</gene>
<dbReference type="InterPro" id="IPR020100">
    <property type="entry name" value="Glc-repressible_Grg1"/>
</dbReference>
<keyword evidence="1" id="KW-0732">Signal</keyword>
<name>A0A4Z1FEB9_9HELO</name>
<dbReference type="PANTHER" id="PTHR38789">
    <property type="entry name" value="REPRESSIBLE PROTEIN GRG1, PUTATIVE (AFU_ORTHOLOGUE AFUA_5G14210)-RELATED"/>
    <property type="match status" value="1"/>
</dbReference>
<evidence type="ECO:0000313" key="2">
    <source>
        <dbReference type="EMBL" id="TGO21870.1"/>
    </source>
</evidence>
<evidence type="ECO:0000256" key="1">
    <source>
        <dbReference type="SAM" id="SignalP"/>
    </source>
</evidence>